<evidence type="ECO:0000256" key="1">
    <source>
        <dbReference type="ARBA" id="ARBA00004141"/>
    </source>
</evidence>
<keyword evidence="5 6" id="KW-0472">Membrane</keyword>
<dbReference type="Pfam" id="PF01040">
    <property type="entry name" value="UbiA"/>
    <property type="match status" value="1"/>
</dbReference>
<evidence type="ECO:0000256" key="6">
    <source>
        <dbReference type="SAM" id="Phobius"/>
    </source>
</evidence>
<dbReference type="PANTHER" id="PTHR42723:SF1">
    <property type="entry name" value="CHLOROPHYLL SYNTHASE, CHLOROPLASTIC"/>
    <property type="match status" value="1"/>
</dbReference>
<dbReference type="KEGG" id="fmg:HYN48_05330"/>
<keyword evidence="3 6" id="KW-0812">Transmembrane</keyword>
<feature type="transmembrane region" description="Helical" evidence="6">
    <location>
        <begin position="20"/>
        <end position="42"/>
    </location>
</feature>
<dbReference type="PANTHER" id="PTHR42723">
    <property type="entry name" value="CHLOROPHYLL SYNTHASE"/>
    <property type="match status" value="1"/>
</dbReference>
<keyword evidence="4 6" id="KW-1133">Transmembrane helix</keyword>
<feature type="transmembrane region" description="Helical" evidence="6">
    <location>
        <begin position="54"/>
        <end position="73"/>
    </location>
</feature>
<organism evidence="7 8">
    <name type="scientific">Flavobacterium magnum</name>
    <dbReference type="NCBI Taxonomy" id="2162713"/>
    <lineage>
        <taxon>Bacteria</taxon>
        <taxon>Pseudomonadati</taxon>
        <taxon>Bacteroidota</taxon>
        <taxon>Flavobacteriia</taxon>
        <taxon>Flavobacteriales</taxon>
        <taxon>Flavobacteriaceae</taxon>
        <taxon>Flavobacterium</taxon>
    </lineage>
</organism>
<dbReference type="InterPro" id="IPR044878">
    <property type="entry name" value="UbiA_sf"/>
</dbReference>
<accession>A0A2S0RD65</accession>
<evidence type="ECO:0000256" key="5">
    <source>
        <dbReference type="ARBA" id="ARBA00023136"/>
    </source>
</evidence>
<dbReference type="GO" id="GO:0016020">
    <property type="term" value="C:membrane"/>
    <property type="evidence" value="ECO:0007669"/>
    <property type="project" value="UniProtKB-SubCell"/>
</dbReference>
<keyword evidence="8" id="KW-1185">Reference proteome</keyword>
<feature type="transmembrane region" description="Helical" evidence="6">
    <location>
        <begin position="104"/>
        <end position="137"/>
    </location>
</feature>
<dbReference type="InterPro" id="IPR050475">
    <property type="entry name" value="Prenyltransferase_related"/>
</dbReference>
<dbReference type="Proteomes" id="UP000244193">
    <property type="component" value="Chromosome"/>
</dbReference>
<evidence type="ECO:0000313" key="8">
    <source>
        <dbReference type="Proteomes" id="UP000244193"/>
    </source>
</evidence>
<dbReference type="EMBL" id="CP028811">
    <property type="protein sequence ID" value="AWA29555.1"/>
    <property type="molecule type" value="Genomic_DNA"/>
</dbReference>
<dbReference type="AlphaFoldDB" id="A0A2S0RD65"/>
<comment type="subcellular location">
    <subcellularLocation>
        <location evidence="1">Membrane</location>
        <topology evidence="1">Multi-pass membrane protein</topology>
    </subcellularLocation>
</comment>
<protein>
    <submittedName>
        <fullName evidence="7">Ubiquinone biosynthesis protein UbiA</fullName>
    </submittedName>
</protein>
<feature type="transmembrane region" description="Helical" evidence="6">
    <location>
        <begin position="180"/>
        <end position="196"/>
    </location>
</feature>
<keyword evidence="7" id="KW-0830">Ubiquinone</keyword>
<reference evidence="7 8" key="1">
    <citation type="submission" date="2018-04" db="EMBL/GenBank/DDBJ databases">
        <title>Genome sequencing of Flavobacterium sp. HYN0048.</title>
        <authorList>
            <person name="Yi H."/>
            <person name="Baek C."/>
        </authorList>
    </citation>
    <scope>NUCLEOTIDE SEQUENCE [LARGE SCALE GENOMIC DNA]</scope>
    <source>
        <strain evidence="7 8">HYN0048</strain>
    </source>
</reference>
<dbReference type="OrthoDB" id="1142538at2"/>
<feature type="transmembrane region" description="Helical" evidence="6">
    <location>
        <begin position="144"/>
        <end position="168"/>
    </location>
</feature>
<gene>
    <name evidence="7" type="ORF">HYN48_05330</name>
</gene>
<dbReference type="GO" id="GO:0016765">
    <property type="term" value="F:transferase activity, transferring alkyl or aryl (other than methyl) groups"/>
    <property type="evidence" value="ECO:0007669"/>
    <property type="project" value="InterPro"/>
</dbReference>
<dbReference type="Gene3D" id="1.10.357.140">
    <property type="entry name" value="UbiA prenyltransferase"/>
    <property type="match status" value="1"/>
</dbReference>
<dbReference type="CDD" id="cd13961">
    <property type="entry name" value="PT_UbiA_DGGGPS"/>
    <property type="match status" value="1"/>
</dbReference>
<dbReference type="RefSeq" id="WP_108370139.1">
    <property type="nucleotide sequence ID" value="NZ_CP028811.1"/>
</dbReference>
<feature type="transmembrane region" description="Helical" evidence="6">
    <location>
        <begin position="285"/>
        <end position="307"/>
    </location>
</feature>
<proteinExistence type="predicted"/>
<evidence type="ECO:0000256" key="3">
    <source>
        <dbReference type="ARBA" id="ARBA00022692"/>
    </source>
</evidence>
<sequence>MLSRKNRLLLMKIVSLFSVVRGYNIPVIILAQYLSAIFILAPGNSRALDVLLDWRLFVLVTVSSCCIAAGYIINNFYDAKKDLINRPQKSMLDRLVSQKTKLSVYFGLNFLAVALGLLISWRVSLFFSVYIFLIWFYSHKLKKYAIIGNVTAAFLAVFPFFGLLIYFFKTQFEDYDLQKAGIIFSHASFLFLLLLIREIVKDLENLAGDLANGYSTIPIEYGEKAAKKAISFLAFSTLFPVYLLIEDYDVGYMDLYFYTCLVALVFFNIYLWKSDNKAQYLRLHLTLKTLIVAGIFCIVLIDPSVLWHGRNLL</sequence>
<evidence type="ECO:0000256" key="2">
    <source>
        <dbReference type="ARBA" id="ARBA00022475"/>
    </source>
</evidence>
<feature type="transmembrane region" description="Helical" evidence="6">
    <location>
        <begin position="255"/>
        <end position="273"/>
    </location>
</feature>
<evidence type="ECO:0000256" key="4">
    <source>
        <dbReference type="ARBA" id="ARBA00022989"/>
    </source>
</evidence>
<dbReference type="InterPro" id="IPR000537">
    <property type="entry name" value="UbiA_prenyltransferase"/>
</dbReference>
<keyword evidence="2" id="KW-1003">Cell membrane</keyword>
<evidence type="ECO:0000313" key="7">
    <source>
        <dbReference type="EMBL" id="AWA29555.1"/>
    </source>
</evidence>
<name>A0A2S0RD65_9FLAO</name>